<sequence length="107" mass="12311">MKSYFSAPKQDLQPPAKEGYYCFRLYIAGTNLKSILALKTIKYICETYLKDNYDLEVIDVYQQPELTEGQKIVAVPTLIRIFPLPLQRIIGDLSQTDKIMMALNLSF</sequence>
<dbReference type="InterPro" id="IPR039022">
    <property type="entry name" value="KaiB-like"/>
</dbReference>
<dbReference type="SMART" id="SM01248">
    <property type="entry name" value="KaiB"/>
    <property type="match status" value="1"/>
</dbReference>
<feature type="domain" description="KaiB" evidence="1">
    <location>
        <begin position="24"/>
        <end position="105"/>
    </location>
</feature>
<protein>
    <submittedName>
        <fullName evidence="2">KaiB</fullName>
    </submittedName>
</protein>
<dbReference type="PANTHER" id="PTHR41709">
    <property type="entry name" value="KAIB-LIKE PROTEIN 1"/>
    <property type="match status" value="1"/>
</dbReference>
<dbReference type="eggNOG" id="COG4251">
    <property type="taxonomic scope" value="Bacteria"/>
</dbReference>
<dbReference type="InterPro" id="IPR011649">
    <property type="entry name" value="KaiB_domain"/>
</dbReference>
<organism evidence="2 3">
    <name type="scientific">Planktothrix agardhii (strain NIVA-CYA 126/8)</name>
    <dbReference type="NCBI Taxonomy" id="388467"/>
    <lineage>
        <taxon>Bacteria</taxon>
        <taxon>Bacillati</taxon>
        <taxon>Cyanobacteriota</taxon>
        <taxon>Cyanophyceae</taxon>
        <taxon>Oscillatoriophycideae</taxon>
        <taxon>Oscillatoriales</taxon>
        <taxon>Microcoleaceae</taxon>
        <taxon>Planktothrix</taxon>
    </lineage>
</organism>
<dbReference type="GO" id="GO:0048511">
    <property type="term" value="P:rhythmic process"/>
    <property type="evidence" value="ECO:0007669"/>
    <property type="project" value="InterPro"/>
</dbReference>
<evidence type="ECO:0000259" key="1">
    <source>
        <dbReference type="SMART" id="SM01248"/>
    </source>
</evidence>
<gene>
    <name evidence="2" type="primary">kaiB</name>
    <name evidence="2" type="ORF">A19Y_2537</name>
</gene>
<dbReference type="PANTHER" id="PTHR41709:SF2">
    <property type="entry name" value="CIRCADIAN CLOCK PROTEIN KAIB2"/>
    <property type="match status" value="1"/>
</dbReference>
<name>A0A073CHQ5_PLAA1</name>
<dbReference type="RefSeq" id="WP_042154534.1">
    <property type="nucleotide sequence ID" value="NZ_CM002803.1"/>
</dbReference>
<dbReference type="Pfam" id="PF07689">
    <property type="entry name" value="KaiB"/>
    <property type="match status" value="1"/>
</dbReference>
<dbReference type="InterPro" id="IPR036249">
    <property type="entry name" value="Thioredoxin-like_sf"/>
</dbReference>
<dbReference type="HOGENOM" id="CLU_144073_0_0_3"/>
<keyword evidence="3" id="KW-1185">Reference proteome</keyword>
<dbReference type="Gene3D" id="3.40.30.10">
    <property type="entry name" value="Glutaredoxin"/>
    <property type="match status" value="1"/>
</dbReference>
<evidence type="ECO:0000313" key="3">
    <source>
        <dbReference type="Proteomes" id="UP000027395"/>
    </source>
</evidence>
<dbReference type="PATRIC" id="fig|388467.6.peg.2480"/>
<dbReference type="SUPFAM" id="SSF52833">
    <property type="entry name" value="Thioredoxin-like"/>
    <property type="match status" value="1"/>
</dbReference>
<proteinExistence type="predicted"/>
<dbReference type="CDD" id="cd02978">
    <property type="entry name" value="KaiB_like"/>
    <property type="match status" value="1"/>
</dbReference>
<reference evidence="2 3" key="1">
    <citation type="journal article" date="2014" name="Appl. Environ. Microbiol.">
        <title>Elucidation of insertion elements encoded on plasmids and in vitro construction of shuttle vectors from the toxic cyanobacterium Planktothrix.</title>
        <authorList>
            <person name="Christiansen G."/>
            <person name="Goesmann A."/>
            <person name="Kurmayer R."/>
        </authorList>
    </citation>
    <scope>NUCLEOTIDE SEQUENCE [LARGE SCALE GENOMIC DNA]</scope>
    <source>
        <strain evidence="2 3">NIVA-CYA 126/8</strain>
    </source>
</reference>
<dbReference type="EMBL" id="CM002803">
    <property type="protein sequence ID" value="KEI67432.1"/>
    <property type="molecule type" value="Genomic_DNA"/>
</dbReference>
<dbReference type="STRING" id="388467.A19Y_2537"/>
<evidence type="ECO:0000313" key="2">
    <source>
        <dbReference type="EMBL" id="KEI67432.1"/>
    </source>
</evidence>
<dbReference type="AlphaFoldDB" id="A0A073CHQ5"/>
<dbReference type="Proteomes" id="UP000027395">
    <property type="component" value="Chromosome"/>
</dbReference>
<accession>A0A073CHQ5</accession>